<evidence type="ECO:0000313" key="5">
    <source>
        <dbReference type="Proteomes" id="UP000294980"/>
    </source>
</evidence>
<protein>
    <submittedName>
        <fullName evidence="4">Protoporphyrin IX magnesium-chelatase</fullName>
    </submittedName>
</protein>
<name>A0A4R2KS82_9GAMM</name>
<dbReference type="CDD" id="cd01451">
    <property type="entry name" value="vWA_Magnesium_chelatase"/>
    <property type="match status" value="1"/>
</dbReference>
<dbReference type="Gene3D" id="3.40.50.410">
    <property type="entry name" value="von Willebrand factor, type A domain"/>
    <property type="match status" value="1"/>
</dbReference>
<dbReference type="Pfam" id="PF13519">
    <property type="entry name" value="VWA_2"/>
    <property type="match status" value="1"/>
</dbReference>
<dbReference type="Gene3D" id="3.40.50.300">
    <property type="entry name" value="P-loop containing nucleotide triphosphate hydrolases"/>
    <property type="match status" value="1"/>
</dbReference>
<gene>
    <name evidence="4" type="ORF">EV688_103186</name>
</gene>
<organism evidence="4 5">
    <name type="scientific">Chromatocurvus halotolerans</name>
    <dbReference type="NCBI Taxonomy" id="1132028"/>
    <lineage>
        <taxon>Bacteria</taxon>
        <taxon>Pseudomonadati</taxon>
        <taxon>Pseudomonadota</taxon>
        <taxon>Gammaproteobacteria</taxon>
        <taxon>Cellvibrionales</taxon>
        <taxon>Halieaceae</taxon>
        <taxon>Chromatocurvus</taxon>
    </lineage>
</organism>
<feature type="region of interest" description="Disordered" evidence="2">
    <location>
        <begin position="267"/>
        <end position="333"/>
    </location>
</feature>
<dbReference type="InterPro" id="IPR041628">
    <property type="entry name" value="ChlI/MoxR_AAA_lid"/>
</dbReference>
<proteinExistence type="inferred from homology"/>
<accession>A0A4R2KS82</accession>
<dbReference type="NCBIfam" id="NF009943">
    <property type="entry name" value="PRK13406.1"/>
    <property type="match status" value="1"/>
</dbReference>
<dbReference type="SMART" id="SM00327">
    <property type="entry name" value="VWA"/>
    <property type="match status" value="1"/>
</dbReference>
<evidence type="ECO:0000313" key="4">
    <source>
        <dbReference type="EMBL" id="TCO77171.1"/>
    </source>
</evidence>
<dbReference type="SUPFAM" id="SSF52540">
    <property type="entry name" value="P-loop containing nucleoside triphosphate hydrolases"/>
    <property type="match status" value="1"/>
</dbReference>
<dbReference type="AlphaFoldDB" id="A0A4R2KS82"/>
<dbReference type="Gene3D" id="1.10.8.80">
    <property type="entry name" value="Magnesium chelatase subunit I, C-Terminal domain"/>
    <property type="match status" value="1"/>
</dbReference>
<dbReference type="PANTHER" id="PTHR43473:SF2">
    <property type="entry name" value="MAGNESIUM-CHELATASE SUBUNIT CHLD, CHLOROPLASTIC"/>
    <property type="match status" value="1"/>
</dbReference>
<reference evidence="4 5" key="1">
    <citation type="submission" date="2019-03" db="EMBL/GenBank/DDBJ databases">
        <title>Genomic Encyclopedia of Type Strains, Phase IV (KMG-IV): sequencing the most valuable type-strain genomes for metagenomic binning, comparative biology and taxonomic classification.</title>
        <authorList>
            <person name="Goeker M."/>
        </authorList>
    </citation>
    <scope>NUCLEOTIDE SEQUENCE [LARGE SCALE GENOMIC DNA]</scope>
    <source>
        <strain evidence="4 5">DSM 23344</strain>
    </source>
</reference>
<evidence type="ECO:0000259" key="3">
    <source>
        <dbReference type="PROSITE" id="PS50234"/>
    </source>
</evidence>
<dbReference type="InterPro" id="IPR036465">
    <property type="entry name" value="vWFA_dom_sf"/>
</dbReference>
<keyword evidence="5" id="KW-1185">Reference proteome</keyword>
<dbReference type="PANTHER" id="PTHR43473">
    <property type="entry name" value="MAGNESIUM-CHELATASE SUBUNIT CHLD, CHLOROPLASTIC"/>
    <property type="match status" value="1"/>
</dbReference>
<feature type="compositionally biased region" description="Low complexity" evidence="2">
    <location>
        <begin position="362"/>
        <end position="373"/>
    </location>
</feature>
<comment type="caution">
    <text evidence="4">The sequence shown here is derived from an EMBL/GenBank/DDBJ whole genome shotgun (WGS) entry which is preliminary data.</text>
</comment>
<evidence type="ECO:0000256" key="1">
    <source>
        <dbReference type="ARBA" id="ARBA00005799"/>
    </source>
</evidence>
<sequence>MTAAVPSQPDMTPTAGMAALWEDAVLAAAATAVAPNTLGGVALRACPGPVRDTWLEAWREGLPPERPVRRIPLHIAESRLLGGLDLAATLRAGLPVSERGLLAECDGGFALLAMAERATRSTVAHLATALDRGELTLAREGVNGDVAARLALIALDEGQADDEALSPVLRDRLAFHLDLTPLSIRDLDASGFSAEAIAEARERYPRVMVNDDALEAICATAAMLGIDSLRACQFALACARAVAALSDREIVEASDLDAAARLVLAPRATRAPAPPPEENEEEEQPDESPPEPEPPEDDPADDSADDPENPDDDDQDHDEDSDGENDDDQPGQQPLEDRILEAATAAIPAALLASIESGLVQRSRGNSTSGRSGVQQRSNARGRPMGTMPGDPRSGARLSLIDTLRTAAPWQRLRRAEQDAAANAEGPGIIVRRSDFRVTRFRERTESTIIFAVDASGSAALHRLAEAKGAVELLLNDCYVRRDQVALIAFRGEVAEMLLPPTRSLVRAKRNLSALPGGGGTPLASAIDAAGELAVQIQRRGGTPSVVLLTDARANITRAGKPGRQQAFEEALAAAAVLRSYRVPTMVIDTSPRPHPNAAALARALDGRYLPLPHADAAMLRDSVQLASGR</sequence>
<comment type="similarity">
    <text evidence="1">Belongs to the Mg-chelatase subunits D/I family.</text>
</comment>
<dbReference type="Proteomes" id="UP000294980">
    <property type="component" value="Unassembled WGS sequence"/>
</dbReference>
<dbReference type="SUPFAM" id="SSF53300">
    <property type="entry name" value="vWA-like"/>
    <property type="match status" value="1"/>
</dbReference>
<evidence type="ECO:0000256" key="2">
    <source>
        <dbReference type="SAM" id="MobiDB-lite"/>
    </source>
</evidence>
<dbReference type="InterPro" id="IPR041702">
    <property type="entry name" value="BchD/ChlD_VWA"/>
</dbReference>
<feature type="domain" description="VWFA" evidence="3">
    <location>
        <begin position="448"/>
        <end position="588"/>
    </location>
</feature>
<dbReference type="Pfam" id="PF17863">
    <property type="entry name" value="AAA_lid_2"/>
    <property type="match status" value="1"/>
</dbReference>
<dbReference type="InterPro" id="IPR027417">
    <property type="entry name" value="P-loop_NTPase"/>
</dbReference>
<feature type="region of interest" description="Disordered" evidence="2">
    <location>
        <begin position="361"/>
        <end position="395"/>
    </location>
</feature>
<dbReference type="InterPro" id="IPR002035">
    <property type="entry name" value="VWF_A"/>
</dbReference>
<feature type="compositionally biased region" description="Acidic residues" evidence="2">
    <location>
        <begin position="277"/>
        <end position="329"/>
    </location>
</feature>
<dbReference type="RefSeq" id="WP_240624333.1">
    <property type="nucleotide sequence ID" value="NZ_QQSW01000008.1"/>
</dbReference>
<dbReference type="PROSITE" id="PS50234">
    <property type="entry name" value="VWFA"/>
    <property type="match status" value="1"/>
</dbReference>
<dbReference type="EMBL" id="SLWX01000003">
    <property type="protein sequence ID" value="TCO77171.1"/>
    <property type="molecule type" value="Genomic_DNA"/>
</dbReference>